<feature type="compositionally biased region" description="Low complexity" evidence="1">
    <location>
        <begin position="86"/>
        <end position="106"/>
    </location>
</feature>
<feature type="compositionally biased region" description="Basic and acidic residues" evidence="1">
    <location>
        <begin position="62"/>
        <end position="71"/>
    </location>
</feature>
<feature type="region of interest" description="Disordered" evidence="1">
    <location>
        <begin position="86"/>
        <end position="140"/>
    </location>
</feature>
<name>A0ABW6CJX5_9CAUL</name>
<evidence type="ECO:0000313" key="3">
    <source>
        <dbReference type="Proteomes" id="UP001598130"/>
    </source>
</evidence>
<accession>A0ABW6CJX5</accession>
<keyword evidence="3" id="KW-1185">Reference proteome</keyword>
<dbReference type="RefSeq" id="WP_377367957.1">
    <property type="nucleotide sequence ID" value="NZ_JAOTJD010000005.1"/>
</dbReference>
<feature type="region of interest" description="Disordered" evidence="1">
    <location>
        <begin position="51"/>
        <end position="71"/>
    </location>
</feature>
<dbReference type="EMBL" id="JAOTJD010000005">
    <property type="protein sequence ID" value="MFD3263204.1"/>
    <property type="molecule type" value="Genomic_DNA"/>
</dbReference>
<evidence type="ECO:0000256" key="1">
    <source>
        <dbReference type="SAM" id="MobiDB-lite"/>
    </source>
</evidence>
<gene>
    <name evidence="2" type="ORF">OCL97_04390</name>
</gene>
<comment type="caution">
    <text evidence="2">The sequence shown here is derived from an EMBL/GenBank/DDBJ whole genome shotgun (WGS) entry which is preliminary data.</text>
</comment>
<sequence>MFRVICTLENASHEISGIAFEDHPSGGVISAHDLDADQAGVFRGINGYSIVDADENPPTETAAEKRARKAAEKAAAEAAAAAASEAAAAAEATAADTASSSDTEAASGEDSEVASAGADTFMGSDGEDSVTGGADTQSGF</sequence>
<evidence type="ECO:0008006" key="4">
    <source>
        <dbReference type="Google" id="ProtNLM"/>
    </source>
</evidence>
<dbReference type="Proteomes" id="UP001598130">
    <property type="component" value="Unassembled WGS sequence"/>
</dbReference>
<protein>
    <recommendedName>
        <fullName evidence="4">Phage tail protein</fullName>
    </recommendedName>
</protein>
<reference evidence="2 3" key="1">
    <citation type="submission" date="2022-09" db="EMBL/GenBank/DDBJ databases">
        <title>New species of Phenylobacterium.</title>
        <authorList>
            <person name="Mieszkin S."/>
        </authorList>
    </citation>
    <scope>NUCLEOTIDE SEQUENCE [LARGE SCALE GENOMIC DNA]</scope>
    <source>
        <strain evidence="2 3">HK31-G</strain>
    </source>
</reference>
<organism evidence="2 3">
    <name type="scientific">Phenylobacterium ferrooxidans</name>
    <dbReference type="NCBI Taxonomy" id="2982689"/>
    <lineage>
        <taxon>Bacteria</taxon>
        <taxon>Pseudomonadati</taxon>
        <taxon>Pseudomonadota</taxon>
        <taxon>Alphaproteobacteria</taxon>
        <taxon>Caulobacterales</taxon>
        <taxon>Caulobacteraceae</taxon>
        <taxon>Phenylobacterium</taxon>
    </lineage>
</organism>
<evidence type="ECO:0000313" key="2">
    <source>
        <dbReference type="EMBL" id="MFD3263204.1"/>
    </source>
</evidence>
<proteinExistence type="predicted"/>